<evidence type="ECO:0000256" key="1">
    <source>
        <dbReference type="SAM" id="SignalP"/>
    </source>
</evidence>
<keyword evidence="1" id="KW-0732">Signal</keyword>
<feature type="signal peptide" evidence="1">
    <location>
        <begin position="1"/>
        <end position="20"/>
    </location>
</feature>
<accession>A0ABT3L3Z8</accession>
<protein>
    <submittedName>
        <fullName evidence="2">Uncharacterized protein</fullName>
    </submittedName>
</protein>
<dbReference type="Proteomes" id="UP001526426">
    <property type="component" value="Unassembled WGS sequence"/>
</dbReference>
<sequence>MKISAIALSAILGLATPTIAQMAVPSPVVAQSRLPIGTFQNAEWSVTLDYYNNALSYYGRNRRTDNDIYLSGASTGGNAQRRVYTWRNGNIRYQVAWQPSDPNVIRVQVIDGNGRTILNTLLYR</sequence>
<dbReference type="EMBL" id="JAIHOM010000031">
    <property type="protein sequence ID" value="MCW6036230.1"/>
    <property type="molecule type" value="Genomic_DNA"/>
</dbReference>
<reference evidence="2 3" key="1">
    <citation type="submission" date="2021-08" db="EMBL/GenBank/DDBJ databases">
        <title>Draft genome sequence of Spirulina subsalsa with high tolerance to salinity and hype-accumulation of phycocyanin.</title>
        <authorList>
            <person name="Pei H."/>
            <person name="Jiang L."/>
        </authorList>
    </citation>
    <scope>NUCLEOTIDE SEQUENCE [LARGE SCALE GENOMIC DNA]</scope>
    <source>
        <strain evidence="2 3">FACHB-351</strain>
    </source>
</reference>
<dbReference type="RefSeq" id="WP_265263975.1">
    <property type="nucleotide sequence ID" value="NZ_JAIHOM010000031.1"/>
</dbReference>
<organism evidence="2 3">
    <name type="scientific">Spirulina subsalsa FACHB-351</name>
    <dbReference type="NCBI Taxonomy" id="234711"/>
    <lineage>
        <taxon>Bacteria</taxon>
        <taxon>Bacillati</taxon>
        <taxon>Cyanobacteriota</taxon>
        <taxon>Cyanophyceae</taxon>
        <taxon>Spirulinales</taxon>
        <taxon>Spirulinaceae</taxon>
        <taxon>Spirulina</taxon>
    </lineage>
</organism>
<proteinExistence type="predicted"/>
<evidence type="ECO:0000313" key="2">
    <source>
        <dbReference type="EMBL" id="MCW6036230.1"/>
    </source>
</evidence>
<gene>
    <name evidence="2" type="ORF">K4A83_08085</name>
</gene>
<evidence type="ECO:0000313" key="3">
    <source>
        <dbReference type="Proteomes" id="UP001526426"/>
    </source>
</evidence>
<keyword evidence="3" id="KW-1185">Reference proteome</keyword>
<name>A0ABT3L3Z8_9CYAN</name>
<comment type="caution">
    <text evidence="2">The sequence shown here is derived from an EMBL/GenBank/DDBJ whole genome shotgun (WGS) entry which is preliminary data.</text>
</comment>
<feature type="chain" id="PRO_5045642629" evidence="1">
    <location>
        <begin position="21"/>
        <end position="124"/>
    </location>
</feature>